<evidence type="ECO:0000256" key="2">
    <source>
        <dbReference type="SAM" id="MobiDB-lite"/>
    </source>
</evidence>
<feature type="compositionally biased region" description="Low complexity" evidence="2">
    <location>
        <begin position="95"/>
        <end position="104"/>
    </location>
</feature>
<reference evidence="5" key="1">
    <citation type="submission" date="2022-11" db="UniProtKB">
        <authorList>
            <consortium name="WormBaseParasite"/>
        </authorList>
    </citation>
    <scope>IDENTIFICATION</scope>
</reference>
<dbReference type="SUPFAM" id="SSF51556">
    <property type="entry name" value="Metallo-dependent hydrolases"/>
    <property type="match status" value="1"/>
</dbReference>
<dbReference type="GO" id="GO:0006208">
    <property type="term" value="P:pyrimidine nucleobase catabolic process"/>
    <property type="evidence" value="ECO:0007669"/>
    <property type="project" value="TreeGrafter"/>
</dbReference>
<comment type="similarity">
    <text evidence="1">Belongs to the metallo-dependent hydrolases superfamily. Hydantoinase/dihydropyrimidinase family.</text>
</comment>
<keyword evidence="4" id="KW-1185">Reference proteome</keyword>
<dbReference type="GO" id="GO:0005829">
    <property type="term" value="C:cytosol"/>
    <property type="evidence" value="ECO:0007669"/>
    <property type="project" value="TreeGrafter"/>
</dbReference>
<dbReference type="FunFam" id="3.20.20.140:FF:000076">
    <property type="entry name" value="Dihydropyrimidinase like 2"/>
    <property type="match status" value="1"/>
</dbReference>
<feature type="compositionally biased region" description="Polar residues" evidence="2">
    <location>
        <begin position="83"/>
        <end position="92"/>
    </location>
</feature>
<feature type="region of interest" description="Disordered" evidence="2">
    <location>
        <begin position="865"/>
        <end position="897"/>
    </location>
</feature>
<dbReference type="Gene3D" id="3.20.20.140">
    <property type="entry name" value="Metal-dependent hydrolases"/>
    <property type="match status" value="1"/>
</dbReference>
<feature type="compositionally biased region" description="Polar residues" evidence="2">
    <location>
        <begin position="379"/>
        <end position="395"/>
    </location>
</feature>
<dbReference type="InterPro" id="IPR006680">
    <property type="entry name" value="Amidohydro-rel"/>
</dbReference>
<dbReference type="InterPro" id="IPR011059">
    <property type="entry name" value="Metal-dep_hydrolase_composite"/>
</dbReference>
<dbReference type="Gene3D" id="2.30.40.10">
    <property type="entry name" value="Urease, subunit C, domain 1"/>
    <property type="match status" value="1"/>
</dbReference>
<feature type="region of interest" description="Disordered" evidence="2">
    <location>
        <begin position="37"/>
        <end position="111"/>
    </location>
</feature>
<dbReference type="PANTHER" id="PTHR11647">
    <property type="entry name" value="HYDRANTOINASE/DIHYDROPYRIMIDINASE FAMILY MEMBER"/>
    <property type="match status" value="1"/>
</dbReference>
<feature type="region of interest" description="Disordered" evidence="2">
    <location>
        <begin position="236"/>
        <end position="258"/>
    </location>
</feature>
<name>A0A914CDA3_9BILA</name>
<feature type="compositionally biased region" description="Polar residues" evidence="2">
    <location>
        <begin position="58"/>
        <end position="74"/>
    </location>
</feature>
<dbReference type="Proteomes" id="UP000887540">
    <property type="component" value="Unplaced"/>
</dbReference>
<evidence type="ECO:0000313" key="5">
    <source>
        <dbReference type="WBParaSite" id="ACRNAN_Path_88.g319.t1"/>
    </source>
</evidence>
<feature type="domain" description="Amidohydrolase-related" evidence="3">
    <location>
        <begin position="711"/>
        <end position="832"/>
    </location>
</feature>
<protein>
    <submittedName>
        <fullName evidence="5">Amidohydrolase-related domain-containing protein</fullName>
    </submittedName>
</protein>
<accession>A0A914CDA3</accession>
<dbReference type="SUPFAM" id="SSF51338">
    <property type="entry name" value="Composite domain of metallo-dependent hydrolases"/>
    <property type="match status" value="1"/>
</dbReference>
<feature type="region of interest" description="Disordered" evidence="2">
    <location>
        <begin position="271"/>
        <end position="312"/>
    </location>
</feature>
<organism evidence="4 5">
    <name type="scientific">Acrobeloides nanus</name>
    <dbReference type="NCBI Taxonomy" id="290746"/>
    <lineage>
        <taxon>Eukaryota</taxon>
        <taxon>Metazoa</taxon>
        <taxon>Ecdysozoa</taxon>
        <taxon>Nematoda</taxon>
        <taxon>Chromadorea</taxon>
        <taxon>Rhabditida</taxon>
        <taxon>Tylenchina</taxon>
        <taxon>Cephalobomorpha</taxon>
        <taxon>Cephaloboidea</taxon>
        <taxon>Cephalobidae</taxon>
        <taxon>Acrobeloides</taxon>
    </lineage>
</organism>
<dbReference type="InterPro" id="IPR032466">
    <property type="entry name" value="Metal_Hydrolase"/>
</dbReference>
<dbReference type="GO" id="GO:0004157">
    <property type="term" value="F:dihydropyrimidinase activity"/>
    <property type="evidence" value="ECO:0007669"/>
    <property type="project" value="TreeGrafter"/>
</dbReference>
<sequence>MIPWLPFFVYTSKQRRQRNIKIENGEIHIEIPISYEKPSSASTSGVGSSLIEKGAKKTQASPGGSTTKSRSPRATPSPHLTPAQKSQPTSARKSPAPAVAQVEPQPKPKFQRRGFETSQAMLELFGHTATGPSSCFEQIPAAKEEKHYGRKNLLHREMNQPTEWEEVKNTTSITSSCFQVIEDHDAKYESTLHKGNWECSTSAFDVIQGSSFPDATIKPQKHPESAKECPLETVQNKRVGSRSIRSKQGQTEFTSEGADLSAADDEILVIEEPETKSETIESSRRSTKGIGQISGLFNEPGPELSDEIEEEERPEVIENIAAGQSSVAKEGEKDMHAQEKDKSARETGQTKAECDADLGSIDESCVKEALPNGHAGDSEIQTTPTPSSASKNLSGTNLPNACGGIMVAVSDKATANGSGGGLPPILIKGAQIVNDDSIFNADILIEDHLIRQIAPSLDAPENAEVIDAAGRMVLPAGIDIHTEFSVPGSIDDFDNGTKAAISGGTTMVIDVVIARENESLITAFDRTRSAAESKSLCNFALSVLIPKWSDAVRSEMEVLAKEKGVNSFILELFSDSELYEALDHAKQLGTHVRILPENKDIIGVLEKKMLKMGLSGADGYLQSRPAQLEGERVHRICVLSQLTNCPLSVLSVTSSETCNAIHEGRRQGALVNAEIPVAAIAGVSTSVITRIPLRPSQNSEEAIDGPLSICVSDHRALKQSNVGALNFTKLSTGTPAVEERMGILWERGVVTGRIDPMRFVAVTSTNAAKMFNLYPKKGRIAVGADADVVIWDPQSRRNFSSRNTVSSAESSVFESITVHASPSATICDGTIVFRDGKHKDGVKGKFVPLQPNSPCVFSIVRLREKSGTPSTSSKPEAKKQVDVTNQQDAYLSNRSVS</sequence>
<feature type="region of interest" description="Disordered" evidence="2">
    <location>
        <begin position="369"/>
        <end position="395"/>
    </location>
</feature>
<feature type="compositionally biased region" description="Polar residues" evidence="2">
    <location>
        <begin position="882"/>
        <end position="897"/>
    </location>
</feature>
<feature type="region of interest" description="Disordered" evidence="2">
    <location>
        <begin position="324"/>
        <end position="354"/>
    </location>
</feature>
<dbReference type="Pfam" id="PF01979">
    <property type="entry name" value="Amidohydro_1"/>
    <property type="match status" value="1"/>
</dbReference>
<dbReference type="AlphaFoldDB" id="A0A914CDA3"/>
<feature type="compositionally biased region" description="Basic and acidic residues" evidence="2">
    <location>
        <begin position="273"/>
        <end position="284"/>
    </location>
</feature>
<feature type="compositionally biased region" description="Low complexity" evidence="2">
    <location>
        <begin position="39"/>
        <end position="49"/>
    </location>
</feature>
<proteinExistence type="inferred from homology"/>
<dbReference type="PANTHER" id="PTHR11647:SF74">
    <property type="entry name" value="PROTEIN UNC-33"/>
    <property type="match status" value="1"/>
</dbReference>
<dbReference type="InterPro" id="IPR050378">
    <property type="entry name" value="Metallo-dep_Hydrolases_sf"/>
</dbReference>
<dbReference type="WBParaSite" id="ACRNAN_Path_88.g319.t1">
    <property type="protein sequence ID" value="ACRNAN_Path_88.g319.t1"/>
    <property type="gene ID" value="ACRNAN_Path_88.g319"/>
</dbReference>
<evidence type="ECO:0000259" key="3">
    <source>
        <dbReference type="Pfam" id="PF01979"/>
    </source>
</evidence>
<evidence type="ECO:0000313" key="4">
    <source>
        <dbReference type="Proteomes" id="UP000887540"/>
    </source>
</evidence>
<feature type="compositionally biased region" description="Basic and acidic residues" evidence="2">
    <location>
        <begin position="329"/>
        <end position="345"/>
    </location>
</feature>
<evidence type="ECO:0000256" key="1">
    <source>
        <dbReference type="ARBA" id="ARBA00008829"/>
    </source>
</evidence>